<name>D9PFW2_9ZZZZ</name>
<feature type="domain" description="UspA" evidence="2">
    <location>
        <begin position="1"/>
        <end position="142"/>
    </location>
</feature>
<dbReference type="PIRSF" id="PIRSF006276">
    <property type="entry name" value="UspA"/>
    <property type="match status" value="1"/>
</dbReference>
<accession>D9PFW2</accession>
<gene>
    <name evidence="3" type="ORF">LDC_0407</name>
</gene>
<comment type="caution">
    <text evidence="3">The sequence shown here is derived from an EMBL/GenBank/DDBJ whole genome shotgun (WGS) entry which is preliminary data.</text>
</comment>
<evidence type="ECO:0000313" key="3">
    <source>
        <dbReference type="EMBL" id="EFK97554.1"/>
    </source>
</evidence>
<dbReference type="AlphaFoldDB" id="D9PFW2"/>
<dbReference type="InterPro" id="IPR006016">
    <property type="entry name" value="UspA"/>
</dbReference>
<organism evidence="3">
    <name type="scientific">sediment metagenome</name>
    <dbReference type="NCBI Taxonomy" id="749907"/>
    <lineage>
        <taxon>unclassified sequences</taxon>
        <taxon>metagenomes</taxon>
        <taxon>ecological metagenomes</taxon>
    </lineage>
</organism>
<evidence type="ECO:0000259" key="2">
    <source>
        <dbReference type="Pfam" id="PF00582"/>
    </source>
</evidence>
<reference evidence="3" key="2">
    <citation type="journal article" date="2011" name="Microb. Ecol.">
        <title>Taxonomic and Functional Metagenomic Profiling of the Microbial Community in the Anoxic Sediment of a Sub-saline Shallow Lake (Laguna de Carrizo, Central Spain).</title>
        <authorList>
            <person name="Ferrer M."/>
            <person name="Guazzaroni M.E."/>
            <person name="Richter M."/>
            <person name="Garcia-Salamanca A."/>
            <person name="Yarza P."/>
            <person name="Suarez-Suarez A."/>
            <person name="Solano J."/>
            <person name="Alcaide M."/>
            <person name="van Dillewijn P."/>
            <person name="Molina-Henares M.A."/>
            <person name="Lopez-Cortes N."/>
            <person name="Al-Ramahi Y."/>
            <person name="Guerrero C."/>
            <person name="Acosta A."/>
            <person name="de Eugenio L.I."/>
            <person name="Martinez V."/>
            <person name="Marques S."/>
            <person name="Rojo F."/>
            <person name="Santero E."/>
            <person name="Genilloud O."/>
            <person name="Perez-Perez J."/>
            <person name="Rossello-Mora R."/>
            <person name="Ramos J.L."/>
        </authorList>
    </citation>
    <scope>NUCLEOTIDE SEQUENCE</scope>
</reference>
<dbReference type="EMBL" id="ADZX01000131">
    <property type="protein sequence ID" value="EFK97554.1"/>
    <property type="molecule type" value="Genomic_DNA"/>
</dbReference>
<dbReference type="InterPro" id="IPR014729">
    <property type="entry name" value="Rossmann-like_a/b/a_fold"/>
</dbReference>
<evidence type="ECO:0000256" key="1">
    <source>
        <dbReference type="ARBA" id="ARBA00008791"/>
    </source>
</evidence>
<dbReference type="PANTHER" id="PTHR46268">
    <property type="entry name" value="STRESS RESPONSE PROTEIN NHAX"/>
    <property type="match status" value="1"/>
</dbReference>
<dbReference type="InterPro" id="IPR006015">
    <property type="entry name" value="Universal_stress_UspA"/>
</dbReference>
<dbReference type="PANTHER" id="PTHR46268:SF6">
    <property type="entry name" value="UNIVERSAL STRESS PROTEIN UP12"/>
    <property type="match status" value="1"/>
</dbReference>
<dbReference type="Gene3D" id="3.40.50.620">
    <property type="entry name" value="HUPs"/>
    <property type="match status" value="1"/>
</dbReference>
<dbReference type="PRINTS" id="PR01438">
    <property type="entry name" value="UNVRSLSTRESS"/>
</dbReference>
<reference evidence="3" key="1">
    <citation type="submission" date="2010-07" db="EMBL/GenBank/DDBJ databases">
        <authorList>
            <consortium name="CONSOLIDER consortium CSD2007-00005"/>
            <person name="Guazzaroni M.-E."/>
            <person name="Richter M."/>
            <person name="Garcia-Salamanca A."/>
            <person name="Yarza P."/>
            <person name="Ferrer M."/>
        </authorList>
    </citation>
    <scope>NUCLEOTIDE SEQUENCE</scope>
</reference>
<dbReference type="Pfam" id="PF00582">
    <property type="entry name" value="Usp"/>
    <property type="match status" value="1"/>
</dbReference>
<proteinExistence type="inferred from homology"/>
<dbReference type="SUPFAM" id="SSF52402">
    <property type="entry name" value="Adenine nucleotide alpha hydrolases-like"/>
    <property type="match status" value="1"/>
</dbReference>
<comment type="similarity">
    <text evidence="1">Belongs to the universal stress protein A family.</text>
</comment>
<protein>
    <recommendedName>
        <fullName evidence="2">UspA domain-containing protein</fullName>
    </recommendedName>
</protein>
<sequence>MKRILTAIDFSDVTDEVIHTATKLAQQFGARLRILHTELPHPVFLSYGIEVTAVQDDYAERLQQDARKLEMIQEHLAHCGVQAECSVLTGSTLLCILDQARSFAADLIVVGTHSHGTLRHLFLGSVREDLIARAPCPVLVVPRLKSVVEPAPAPEREAAEAMA</sequence>
<dbReference type="CDD" id="cd00293">
    <property type="entry name" value="USP-like"/>
    <property type="match status" value="1"/>
</dbReference>